<keyword evidence="2" id="KW-1185">Reference proteome</keyword>
<gene>
    <name evidence="1" type="ORF">DV515_00012133</name>
</gene>
<evidence type="ECO:0000313" key="2">
    <source>
        <dbReference type="Proteomes" id="UP000276834"/>
    </source>
</evidence>
<name>A0A3L8S4Z6_CHLGU</name>
<dbReference type="AlphaFoldDB" id="A0A3L8S4Z6"/>
<reference evidence="1 2" key="1">
    <citation type="journal article" date="2018" name="Proc. R. Soc. B">
        <title>A non-coding region near Follistatin controls head colour polymorphism in the Gouldian finch.</title>
        <authorList>
            <person name="Toomey M.B."/>
            <person name="Marques C.I."/>
            <person name="Andrade P."/>
            <person name="Araujo P.M."/>
            <person name="Sabatino S."/>
            <person name="Gazda M.A."/>
            <person name="Afonso S."/>
            <person name="Lopes R.J."/>
            <person name="Corbo J.C."/>
            <person name="Carneiro M."/>
        </authorList>
    </citation>
    <scope>NUCLEOTIDE SEQUENCE [LARGE SCALE GENOMIC DNA]</scope>
    <source>
        <strain evidence="1">Red01</strain>
        <tissue evidence="1">Muscle</tissue>
    </source>
</reference>
<evidence type="ECO:0000313" key="1">
    <source>
        <dbReference type="EMBL" id="RLV97068.1"/>
    </source>
</evidence>
<organism evidence="1 2">
    <name type="scientific">Chloebia gouldiae</name>
    <name type="common">Gouldian finch</name>
    <name type="synonym">Erythrura gouldiae</name>
    <dbReference type="NCBI Taxonomy" id="44316"/>
    <lineage>
        <taxon>Eukaryota</taxon>
        <taxon>Metazoa</taxon>
        <taxon>Chordata</taxon>
        <taxon>Craniata</taxon>
        <taxon>Vertebrata</taxon>
        <taxon>Euteleostomi</taxon>
        <taxon>Archelosauria</taxon>
        <taxon>Archosauria</taxon>
        <taxon>Dinosauria</taxon>
        <taxon>Saurischia</taxon>
        <taxon>Theropoda</taxon>
        <taxon>Coelurosauria</taxon>
        <taxon>Aves</taxon>
        <taxon>Neognathae</taxon>
        <taxon>Neoaves</taxon>
        <taxon>Telluraves</taxon>
        <taxon>Australaves</taxon>
        <taxon>Passeriformes</taxon>
        <taxon>Passeroidea</taxon>
        <taxon>Passeridae</taxon>
        <taxon>Chloebia</taxon>
    </lineage>
</organism>
<dbReference type="Proteomes" id="UP000276834">
    <property type="component" value="Unassembled WGS sequence"/>
</dbReference>
<dbReference type="EMBL" id="QUSF01000062">
    <property type="protein sequence ID" value="RLV97068.1"/>
    <property type="molecule type" value="Genomic_DNA"/>
</dbReference>
<accession>A0A3L8S4Z6</accession>
<proteinExistence type="predicted"/>
<comment type="caution">
    <text evidence="1">The sequence shown here is derived from an EMBL/GenBank/DDBJ whole genome shotgun (WGS) entry which is preliminary data.</text>
</comment>
<sequence>MFPHSSDRGVAADHLEFMLEFGEVLGGCARPSGAGVSCRAGFRAALAVPSRRWSRPGAAPLFLCAARRGRRPGSLPVLRGPG</sequence>
<protein>
    <submittedName>
        <fullName evidence="1">Uncharacterized protein</fullName>
    </submittedName>
</protein>